<keyword evidence="1" id="KW-0812">Transmembrane</keyword>
<sequence length="58" mass="6540">MDLDVMRVRDSLPILVGDGVSESEMAFRFILFIGGSILSIFLVDMLLRKILGVEKRNL</sequence>
<organism evidence="2 3">
    <name type="scientific">Planococcus donghaensis MPA1U2</name>
    <dbReference type="NCBI Taxonomy" id="933115"/>
    <lineage>
        <taxon>Bacteria</taxon>
        <taxon>Bacillati</taxon>
        <taxon>Bacillota</taxon>
        <taxon>Bacilli</taxon>
        <taxon>Bacillales</taxon>
        <taxon>Caryophanaceae</taxon>
        <taxon>Planococcus</taxon>
    </lineage>
</organism>
<dbReference type="EMBL" id="AEPB01000001">
    <property type="protein sequence ID" value="EGA91328.1"/>
    <property type="molecule type" value="Genomic_DNA"/>
</dbReference>
<dbReference type="RefSeq" id="WP_008427889.1">
    <property type="nucleotide sequence ID" value="NZ_AEPB01000001.1"/>
</dbReference>
<gene>
    <name evidence="2" type="ORF">GPDM_00625</name>
</gene>
<protein>
    <submittedName>
        <fullName evidence="2">Uncharacterized protein</fullName>
    </submittedName>
</protein>
<evidence type="ECO:0000313" key="3">
    <source>
        <dbReference type="Proteomes" id="UP000003052"/>
    </source>
</evidence>
<keyword evidence="1" id="KW-1133">Transmembrane helix</keyword>
<keyword evidence="1" id="KW-0472">Membrane</keyword>
<accession>E7RCG3</accession>
<proteinExistence type="predicted"/>
<dbReference type="AlphaFoldDB" id="E7RCG3"/>
<feature type="transmembrane region" description="Helical" evidence="1">
    <location>
        <begin position="25"/>
        <end position="47"/>
    </location>
</feature>
<evidence type="ECO:0000313" key="2">
    <source>
        <dbReference type="EMBL" id="EGA91328.1"/>
    </source>
</evidence>
<comment type="caution">
    <text evidence="2">The sequence shown here is derived from an EMBL/GenBank/DDBJ whole genome shotgun (WGS) entry which is preliminary data.</text>
</comment>
<name>E7RCG3_9BACL</name>
<reference evidence="2 3" key="1">
    <citation type="journal article" date="2011" name="J. Bacteriol.">
        <title>The Draft Genome of Planococcus donghaensis MPA1U2 Reveals Nonsporulation Pathways Controlled by a Conserved Spo0A Regulon.</title>
        <authorList>
            <person name="Pearson M.D."/>
            <person name="Noller H.F."/>
        </authorList>
    </citation>
    <scope>NUCLEOTIDE SEQUENCE [LARGE SCALE GENOMIC DNA]</scope>
    <source>
        <strain evidence="2 3">MPA1U2</strain>
    </source>
</reference>
<evidence type="ECO:0000256" key="1">
    <source>
        <dbReference type="SAM" id="Phobius"/>
    </source>
</evidence>
<dbReference type="Proteomes" id="UP000003052">
    <property type="component" value="Unassembled WGS sequence"/>
</dbReference>